<reference evidence="4 5" key="1">
    <citation type="submission" date="2018-08" db="EMBL/GenBank/DDBJ databases">
        <title>A genome reference for cultivated species of the human gut microbiota.</title>
        <authorList>
            <person name="Zou Y."/>
            <person name="Xue W."/>
            <person name="Luo G."/>
        </authorList>
    </citation>
    <scope>NUCLEOTIDE SEQUENCE [LARGE SCALE GENOMIC DNA]</scope>
    <source>
        <strain evidence="3 5">AM31-16AC</strain>
        <strain evidence="2 4">OF02-6LB</strain>
    </source>
</reference>
<feature type="transmembrane region" description="Helical" evidence="1">
    <location>
        <begin position="60"/>
        <end position="82"/>
    </location>
</feature>
<proteinExistence type="predicted"/>
<dbReference type="Proteomes" id="UP000284431">
    <property type="component" value="Unassembled WGS sequence"/>
</dbReference>
<dbReference type="AlphaFoldDB" id="A0A413JCK8"/>
<keyword evidence="1" id="KW-1133">Transmembrane helix</keyword>
<dbReference type="RefSeq" id="WP_122133968.1">
    <property type="nucleotide sequence ID" value="NZ_JADNGD010000002.1"/>
</dbReference>
<feature type="transmembrane region" description="Helical" evidence="1">
    <location>
        <begin position="30"/>
        <end position="48"/>
    </location>
</feature>
<evidence type="ECO:0000256" key="1">
    <source>
        <dbReference type="SAM" id="Phobius"/>
    </source>
</evidence>
<organism evidence="2 4">
    <name type="scientific">Bacteroides caccae</name>
    <dbReference type="NCBI Taxonomy" id="47678"/>
    <lineage>
        <taxon>Bacteria</taxon>
        <taxon>Pseudomonadati</taxon>
        <taxon>Bacteroidota</taxon>
        <taxon>Bacteroidia</taxon>
        <taxon>Bacteroidales</taxon>
        <taxon>Bacteroidaceae</taxon>
        <taxon>Bacteroides</taxon>
    </lineage>
</organism>
<protein>
    <submittedName>
        <fullName evidence="2">Uncharacterized protein</fullName>
    </submittedName>
</protein>
<keyword evidence="1" id="KW-0472">Membrane</keyword>
<gene>
    <name evidence="3" type="ORF">DW794_02345</name>
    <name evidence="2" type="ORF">DXA49_01665</name>
</gene>
<sequence>MNNTKNPKAINAAKKYIQSKEQYLKTRSTWFYNILIAGAGLLGALVALSNNSREFYPVRVLFVLTVISLTLGILSVAIALYYDIFQSKRRQLEDYKRLQNIVSGANTDPTSLKGKSKTFLFFDILTYVFFSLSFISLIVYVIAKNLPEWF</sequence>
<evidence type="ECO:0000313" key="3">
    <source>
        <dbReference type="EMBL" id="RHD53379.1"/>
    </source>
</evidence>
<dbReference type="EMBL" id="QSCS01000002">
    <property type="protein sequence ID" value="RGY29515.1"/>
    <property type="molecule type" value="Genomic_DNA"/>
</dbReference>
<evidence type="ECO:0000313" key="4">
    <source>
        <dbReference type="Proteomes" id="UP000284431"/>
    </source>
</evidence>
<evidence type="ECO:0000313" key="5">
    <source>
        <dbReference type="Proteomes" id="UP000284689"/>
    </source>
</evidence>
<accession>A0A413JCK8</accession>
<keyword evidence="1" id="KW-0812">Transmembrane</keyword>
<dbReference type="EMBL" id="QSJD01000002">
    <property type="protein sequence ID" value="RHD53379.1"/>
    <property type="molecule type" value="Genomic_DNA"/>
</dbReference>
<evidence type="ECO:0000313" key="2">
    <source>
        <dbReference type="EMBL" id="RGY29515.1"/>
    </source>
</evidence>
<feature type="transmembrane region" description="Helical" evidence="1">
    <location>
        <begin position="119"/>
        <end position="143"/>
    </location>
</feature>
<comment type="caution">
    <text evidence="2">The sequence shown here is derived from an EMBL/GenBank/DDBJ whole genome shotgun (WGS) entry which is preliminary data.</text>
</comment>
<name>A0A413JCK8_9BACE</name>
<dbReference type="Proteomes" id="UP000284689">
    <property type="component" value="Unassembled WGS sequence"/>
</dbReference>